<protein>
    <submittedName>
        <fullName evidence="3">Phosphodiester glycosidase family protein</fullName>
    </submittedName>
</protein>
<accession>A0ABU9Y7J7</accession>
<feature type="chain" id="PRO_5045806541" evidence="1">
    <location>
        <begin position="22"/>
        <end position="255"/>
    </location>
</feature>
<sequence length="255" mass="27015">MRSRPLLACTAIALLSMASSATTRPAAQPASACRAETFEGTPFTLCTADRARHDIILVDRGTSGAPLRDFTALPDRLGKDLPRVAFAMNAGMFGVTGLPIGLYVENGRRAVRLNRRTGFGNFYTPPPNGVFFGDGKGWHIVTTARFAARGPASPDFATQSGPMLVIDGAINPGFDANGASLNIRNGVGIAANGEALFAISDAPVSFGRFARLFRKLGCADALYFDGSISRLWDPVAGRMDRGAKIGPIVVVLQKR</sequence>
<feature type="domain" description="Phosphodiester glycosidase" evidence="2">
    <location>
        <begin position="84"/>
        <end position="229"/>
    </location>
</feature>
<evidence type="ECO:0000313" key="4">
    <source>
        <dbReference type="Proteomes" id="UP001419910"/>
    </source>
</evidence>
<evidence type="ECO:0000259" key="2">
    <source>
        <dbReference type="Pfam" id="PF09992"/>
    </source>
</evidence>
<keyword evidence="3" id="KW-0378">Hydrolase</keyword>
<feature type="signal peptide" evidence="1">
    <location>
        <begin position="1"/>
        <end position="21"/>
    </location>
</feature>
<dbReference type="GO" id="GO:0016798">
    <property type="term" value="F:hydrolase activity, acting on glycosyl bonds"/>
    <property type="evidence" value="ECO:0007669"/>
    <property type="project" value="UniProtKB-KW"/>
</dbReference>
<dbReference type="InterPro" id="IPR018711">
    <property type="entry name" value="NAGPA"/>
</dbReference>
<keyword evidence="1" id="KW-0732">Signal</keyword>
<reference evidence="3 4" key="1">
    <citation type="submission" date="2024-05" db="EMBL/GenBank/DDBJ databases">
        <authorList>
            <person name="Liu Q."/>
            <person name="Xin Y.-H."/>
        </authorList>
    </citation>
    <scope>NUCLEOTIDE SEQUENCE [LARGE SCALE GENOMIC DNA]</scope>
    <source>
        <strain evidence="3 4">CGMCC 1.10181</strain>
    </source>
</reference>
<dbReference type="Pfam" id="PF09992">
    <property type="entry name" value="NAGPA"/>
    <property type="match status" value="1"/>
</dbReference>
<keyword evidence="4" id="KW-1185">Reference proteome</keyword>
<proteinExistence type="predicted"/>
<keyword evidence="3" id="KW-0326">Glycosidase</keyword>
<dbReference type="EMBL" id="JBDIME010000020">
    <property type="protein sequence ID" value="MEN2791759.1"/>
    <property type="molecule type" value="Genomic_DNA"/>
</dbReference>
<evidence type="ECO:0000313" key="3">
    <source>
        <dbReference type="EMBL" id="MEN2791759.1"/>
    </source>
</evidence>
<dbReference type="Proteomes" id="UP001419910">
    <property type="component" value="Unassembled WGS sequence"/>
</dbReference>
<gene>
    <name evidence="3" type="ORF">ABC974_19160</name>
</gene>
<dbReference type="RefSeq" id="WP_343892663.1">
    <property type="nucleotide sequence ID" value="NZ_BAAAEH010000061.1"/>
</dbReference>
<name>A0ABU9Y7J7_9SPHN</name>
<evidence type="ECO:0000256" key="1">
    <source>
        <dbReference type="SAM" id="SignalP"/>
    </source>
</evidence>
<organism evidence="3 4">
    <name type="scientific">Sphingomonas oligophenolica</name>
    <dbReference type="NCBI Taxonomy" id="301154"/>
    <lineage>
        <taxon>Bacteria</taxon>
        <taxon>Pseudomonadati</taxon>
        <taxon>Pseudomonadota</taxon>
        <taxon>Alphaproteobacteria</taxon>
        <taxon>Sphingomonadales</taxon>
        <taxon>Sphingomonadaceae</taxon>
        <taxon>Sphingomonas</taxon>
    </lineage>
</organism>
<comment type="caution">
    <text evidence="3">The sequence shown here is derived from an EMBL/GenBank/DDBJ whole genome shotgun (WGS) entry which is preliminary data.</text>
</comment>